<name>A0A1G6LEH7_NIADE</name>
<feature type="domain" description="DUF4240" evidence="1">
    <location>
        <begin position="92"/>
        <end position="215"/>
    </location>
</feature>
<organism evidence="2 3">
    <name type="scientific">Niabella drilacis (strain DSM 25811 / CCM 8410 / CCUG 62505 / LMG 26954 / E90)</name>
    <dbReference type="NCBI Taxonomy" id="1285928"/>
    <lineage>
        <taxon>Bacteria</taxon>
        <taxon>Pseudomonadati</taxon>
        <taxon>Bacteroidota</taxon>
        <taxon>Chitinophagia</taxon>
        <taxon>Chitinophagales</taxon>
        <taxon>Chitinophagaceae</taxon>
        <taxon>Niabella</taxon>
    </lineage>
</organism>
<keyword evidence="3" id="KW-1185">Reference proteome</keyword>
<evidence type="ECO:0000313" key="3">
    <source>
        <dbReference type="Proteomes" id="UP000198757"/>
    </source>
</evidence>
<protein>
    <recommendedName>
        <fullName evidence="1">DUF4240 domain-containing protein</fullName>
    </recommendedName>
</protein>
<sequence length="266" mass="31263">MRNKKQLPNMNKANPTTFKCSVNKSAVKKRSFSNFIRSVILFLPLLLSGCANADNTNMKDQSLGDKNAIEAQAQQIVSFDSTQLVKTAEMLDEDLYWSIIDKSLKNTNNQEQQEQFLIKEISKLTPKQMIGFRLRTDKLLYDTYNAEMWCAGYIMNGGCSDDGFEYFRNWVISRGKDTYLKAKQNPDNLITQVREDVEYYEFESFWYVALEAFRQKTGENLYDYIDNDHFTTKEGNYPQFKFTWKEEDPESMKKICPRLFEKFEHN</sequence>
<dbReference type="STRING" id="1285928.SAMN04487894_102321"/>
<dbReference type="EMBL" id="FMZO01000002">
    <property type="protein sequence ID" value="SDC41650.1"/>
    <property type="molecule type" value="Genomic_DNA"/>
</dbReference>
<evidence type="ECO:0000313" key="2">
    <source>
        <dbReference type="EMBL" id="SDC41650.1"/>
    </source>
</evidence>
<dbReference type="AlphaFoldDB" id="A0A1G6LEH7"/>
<proteinExistence type="predicted"/>
<dbReference type="Proteomes" id="UP000198757">
    <property type="component" value="Unassembled WGS sequence"/>
</dbReference>
<dbReference type="Pfam" id="PF14024">
    <property type="entry name" value="DUF4240"/>
    <property type="match status" value="1"/>
</dbReference>
<dbReference type="InterPro" id="IPR025334">
    <property type="entry name" value="DUF4240"/>
</dbReference>
<accession>A0A1G6LEH7</accession>
<evidence type="ECO:0000259" key="1">
    <source>
        <dbReference type="Pfam" id="PF14024"/>
    </source>
</evidence>
<gene>
    <name evidence="2" type="ORF">SAMN04487894_102321</name>
</gene>
<reference evidence="3" key="1">
    <citation type="submission" date="2016-10" db="EMBL/GenBank/DDBJ databases">
        <authorList>
            <person name="Varghese N."/>
            <person name="Submissions S."/>
        </authorList>
    </citation>
    <scope>NUCLEOTIDE SEQUENCE [LARGE SCALE GENOMIC DNA]</scope>
    <source>
        <strain evidence="3">DSM 25811 / CCM 8410 / LMG 26954 / E90</strain>
    </source>
</reference>